<sequence>MATMDDLPNETLAHVLRMGLGADESDECDAFLAAARLTARRWYDAASIFWRPVTPHAYGRCVQFLRDIKAYPPAKRSTKRRVVIRAVESARRAPAEAGPALDSVELRPYDLATALVEAFGARAPESARRRRADERCPACDRRPDRCVCLCTEPRPCWGCDGRRPLARCKMATDDDLWDSDYMGPWGYDLSNAALLASTYPRLDLAWQRHSEATASCWSRLRYPTLAHWRTTRTDPTQAAIYVARCAQTLVSHALADADGIGRMTCSAVVRRAHRLVDYRACLADREWDIDDCDCGEWTFDEKRCACDNVKYYYDSECVEIDDEYHLDRAGRHGSVQRC</sequence>
<dbReference type="RefSeq" id="YP_008318698.1">
    <property type="nucleotide sequence ID" value="NC_021858.1"/>
</dbReference>
<name>S4VVR0_9VIRU</name>
<accession>S4VVR0</accession>
<dbReference type="KEGG" id="vg:16512909"/>
<dbReference type="Proteomes" id="UP000201566">
    <property type="component" value="Segment"/>
</dbReference>
<reference evidence="1 2" key="1">
    <citation type="journal article" date="2013" name="Science">
        <title>Pandoraviruses: amoeba viruses with genomes up to 2.5 Mb reaching that of parasitic eukaryotes.</title>
        <authorList>
            <person name="Philippe N."/>
            <person name="Legendre M."/>
            <person name="Doutre G."/>
            <person name="Coute Y."/>
            <person name="Poirot O."/>
            <person name="Lescot M."/>
            <person name="Arslan D."/>
            <person name="Seltzer V."/>
            <person name="Bertaux L."/>
            <person name="Bruley C."/>
            <person name="Garin J."/>
            <person name="Claverie J.M."/>
            <person name="Abergel C."/>
        </authorList>
    </citation>
    <scope>NUCLEOTIDE SEQUENCE [LARGE SCALE GENOMIC DNA]</scope>
    <source>
        <strain evidence="1">Melbourne</strain>
    </source>
</reference>
<organism evidence="1 2">
    <name type="scientific">Pandoravirus dulcis</name>
    <dbReference type="NCBI Taxonomy" id="1349409"/>
    <lineage>
        <taxon>Viruses</taxon>
        <taxon>Pandoravirus</taxon>
    </lineage>
</organism>
<evidence type="ECO:0000313" key="1">
    <source>
        <dbReference type="EMBL" id="AGO82029.1"/>
    </source>
</evidence>
<proteinExistence type="predicted"/>
<evidence type="ECO:0000313" key="2">
    <source>
        <dbReference type="Proteomes" id="UP000201566"/>
    </source>
</evidence>
<protein>
    <submittedName>
        <fullName evidence="1">Uncharacterized protein</fullName>
    </submittedName>
</protein>
<dbReference type="EMBL" id="KC977570">
    <property type="protein sequence ID" value="AGO82029.1"/>
    <property type="molecule type" value="Genomic_DNA"/>
</dbReference>
<dbReference type="GeneID" id="16512909"/>
<gene>
    <name evidence="1" type="ORF">pdul_cds_119</name>
</gene>